<sequence length="172" mass="19225">MRAAPLVLRDGDREILQAWIRSTTMKSGLVLRARIITLAADGVAHAEIARRFDISRQTVINWRSRYLAHGIEGLHDEHRSGRPRTLDRDKLITTTLTPPPRKYGVTHWSSRLLADHLGIAHGTVSKVWSEYGVQPWRAETLKFSTDPELAGKVTDIVGLYMNPPENAIGTAA</sequence>
<name>A0ABV8L924_9NOCA</name>
<evidence type="ECO:0000313" key="2">
    <source>
        <dbReference type="Proteomes" id="UP001595767"/>
    </source>
</evidence>
<dbReference type="Proteomes" id="UP001595767">
    <property type="component" value="Unassembled WGS sequence"/>
</dbReference>
<gene>
    <name evidence="1" type="ORF">ACFOW8_18855</name>
</gene>
<protein>
    <submittedName>
        <fullName evidence="1">Helix-turn-helix domain-containing protein</fullName>
    </submittedName>
</protein>
<proteinExistence type="predicted"/>
<dbReference type="Gene3D" id="1.10.10.10">
    <property type="entry name" value="Winged helix-like DNA-binding domain superfamily/Winged helix DNA-binding domain"/>
    <property type="match status" value="1"/>
</dbReference>
<keyword evidence="2" id="KW-1185">Reference proteome</keyword>
<dbReference type="InterPro" id="IPR009057">
    <property type="entry name" value="Homeodomain-like_sf"/>
</dbReference>
<organism evidence="1 2">
    <name type="scientific">Nocardia rhizosphaerae</name>
    <dbReference type="NCBI Taxonomy" id="1691571"/>
    <lineage>
        <taxon>Bacteria</taxon>
        <taxon>Bacillati</taxon>
        <taxon>Actinomycetota</taxon>
        <taxon>Actinomycetes</taxon>
        <taxon>Mycobacteriales</taxon>
        <taxon>Nocardiaceae</taxon>
        <taxon>Nocardia</taxon>
    </lineage>
</organism>
<accession>A0ABV8L924</accession>
<dbReference type="EMBL" id="JBHSBA010000009">
    <property type="protein sequence ID" value="MFC4126998.1"/>
    <property type="molecule type" value="Genomic_DNA"/>
</dbReference>
<evidence type="ECO:0000313" key="1">
    <source>
        <dbReference type="EMBL" id="MFC4126998.1"/>
    </source>
</evidence>
<dbReference type="RefSeq" id="WP_378552122.1">
    <property type="nucleotide sequence ID" value="NZ_JBHSBA010000009.1"/>
</dbReference>
<dbReference type="Pfam" id="PF13551">
    <property type="entry name" value="HTH_29"/>
    <property type="match status" value="1"/>
</dbReference>
<reference evidence="2" key="1">
    <citation type="journal article" date="2019" name="Int. J. Syst. Evol. Microbiol.">
        <title>The Global Catalogue of Microorganisms (GCM) 10K type strain sequencing project: providing services to taxonomists for standard genome sequencing and annotation.</title>
        <authorList>
            <consortium name="The Broad Institute Genomics Platform"/>
            <consortium name="The Broad Institute Genome Sequencing Center for Infectious Disease"/>
            <person name="Wu L."/>
            <person name="Ma J."/>
        </authorList>
    </citation>
    <scope>NUCLEOTIDE SEQUENCE [LARGE SCALE GENOMIC DNA]</scope>
    <source>
        <strain evidence="2">CGMCC 4.7204</strain>
    </source>
</reference>
<dbReference type="InterPro" id="IPR036388">
    <property type="entry name" value="WH-like_DNA-bd_sf"/>
</dbReference>
<comment type="caution">
    <text evidence="1">The sequence shown here is derived from an EMBL/GenBank/DDBJ whole genome shotgun (WGS) entry which is preliminary data.</text>
</comment>
<dbReference type="SUPFAM" id="SSF46689">
    <property type="entry name" value="Homeodomain-like"/>
    <property type="match status" value="1"/>
</dbReference>